<evidence type="ECO:0000313" key="2">
    <source>
        <dbReference type="Proteomes" id="UP000737018"/>
    </source>
</evidence>
<gene>
    <name evidence="1" type="ORF">CMV_008372</name>
</gene>
<reference evidence="1" key="1">
    <citation type="submission" date="2020-03" db="EMBL/GenBank/DDBJ databases">
        <title>Castanea mollissima Vanexum genome sequencing.</title>
        <authorList>
            <person name="Staton M."/>
        </authorList>
    </citation>
    <scope>NUCLEOTIDE SEQUENCE</scope>
    <source>
        <tissue evidence="1">Leaf</tissue>
    </source>
</reference>
<evidence type="ECO:0000313" key="1">
    <source>
        <dbReference type="EMBL" id="KAF3967645.1"/>
    </source>
</evidence>
<name>A0A8J4VRW0_9ROSI</name>
<accession>A0A8J4VRW0</accession>
<dbReference type="AlphaFoldDB" id="A0A8J4VRW0"/>
<organism evidence="1 2">
    <name type="scientific">Castanea mollissima</name>
    <name type="common">Chinese chestnut</name>
    <dbReference type="NCBI Taxonomy" id="60419"/>
    <lineage>
        <taxon>Eukaryota</taxon>
        <taxon>Viridiplantae</taxon>
        <taxon>Streptophyta</taxon>
        <taxon>Embryophyta</taxon>
        <taxon>Tracheophyta</taxon>
        <taxon>Spermatophyta</taxon>
        <taxon>Magnoliopsida</taxon>
        <taxon>eudicotyledons</taxon>
        <taxon>Gunneridae</taxon>
        <taxon>Pentapetalae</taxon>
        <taxon>rosids</taxon>
        <taxon>fabids</taxon>
        <taxon>Fagales</taxon>
        <taxon>Fagaceae</taxon>
        <taxon>Castanea</taxon>
    </lineage>
</organism>
<proteinExistence type="predicted"/>
<keyword evidence="2" id="KW-1185">Reference proteome</keyword>
<sequence length="91" mass="9551">MRCGQVLAQLLEEASLMQPLSSCREYLYEIPTITAFFLPCTLRGGPGGMWLYSDGGGGTLHKGKVEKGGGGGAGAGSILRGLALAWFLSSW</sequence>
<protein>
    <submittedName>
        <fullName evidence="1">Uncharacterized protein</fullName>
    </submittedName>
</protein>
<comment type="caution">
    <text evidence="1">The sequence shown here is derived from an EMBL/GenBank/DDBJ whole genome shotgun (WGS) entry which is preliminary data.</text>
</comment>
<dbReference type="Proteomes" id="UP000737018">
    <property type="component" value="Unassembled WGS sequence"/>
</dbReference>
<dbReference type="EMBL" id="JRKL02000871">
    <property type="protein sequence ID" value="KAF3967645.1"/>
    <property type="molecule type" value="Genomic_DNA"/>
</dbReference>